<evidence type="ECO:0000313" key="3">
    <source>
        <dbReference type="EMBL" id="MDZ5457220.1"/>
    </source>
</evidence>
<keyword evidence="1" id="KW-0732">Signal</keyword>
<dbReference type="EMBL" id="JAXOJX010000015">
    <property type="protein sequence ID" value="MDZ5457220.1"/>
    <property type="molecule type" value="Genomic_DNA"/>
</dbReference>
<keyword evidence="4" id="KW-1185">Reference proteome</keyword>
<dbReference type="RefSeq" id="WP_322465585.1">
    <property type="nucleotide sequence ID" value="NZ_JAXOJX010000015.1"/>
</dbReference>
<evidence type="ECO:0000313" key="4">
    <source>
        <dbReference type="Proteomes" id="UP001293718"/>
    </source>
</evidence>
<proteinExistence type="predicted"/>
<name>A0ABU5IFC2_9BURK</name>
<evidence type="ECO:0000259" key="2">
    <source>
        <dbReference type="Pfam" id="PF07589"/>
    </source>
</evidence>
<evidence type="ECO:0000256" key="1">
    <source>
        <dbReference type="SAM" id="SignalP"/>
    </source>
</evidence>
<dbReference type="NCBIfam" id="TIGR02595">
    <property type="entry name" value="PEP_CTERM"/>
    <property type="match status" value="1"/>
</dbReference>
<dbReference type="Pfam" id="PF07589">
    <property type="entry name" value="PEP-CTERM"/>
    <property type="match status" value="1"/>
</dbReference>
<reference evidence="3 4" key="1">
    <citation type="submission" date="2023-11" db="EMBL/GenBank/DDBJ databases">
        <title>Draft genome of Azohydromonas lata strain H1 (DSM1123), a polyhydroxyalkanoate producer.</title>
        <authorList>
            <person name="Traversa D."/>
            <person name="D'Addabbo P."/>
            <person name="Pazzani C."/>
            <person name="Manzari C."/>
            <person name="Chiara M."/>
            <person name="Scrascia M."/>
        </authorList>
    </citation>
    <scope>NUCLEOTIDE SEQUENCE [LARGE SCALE GENOMIC DNA]</scope>
    <source>
        <strain evidence="3 4">H1</strain>
    </source>
</reference>
<comment type="caution">
    <text evidence="3">The sequence shown here is derived from an EMBL/GenBank/DDBJ whole genome shotgun (WGS) entry which is preliminary data.</text>
</comment>
<accession>A0ABU5IFC2</accession>
<feature type="domain" description="Ice-binding protein C-terminal" evidence="2">
    <location>
        <begin position="262"/>
        <end position="286"/>
    </location>
</feature>
<organism evidence="3 4">
    <name type="scientific">Azohydromonas lata</name>
    <dbReference type="NCBI Taxonomy" id="45677"/>
    <lineage>
        <taxon>Bacteria</taxon>
        <taxon>Pseudomonadati</taxon>
        <taxon>Pseudomonadota</taxon>
        <taxon>Betaproteobacteria</taxon>
        <taxon>Burkholderiales</taxon>
        <taxon>Sphaerotilaceae</taxon>
        <taxon>Azohydromonas</taxon>
    </lineage>
</organism>
<dbReference type="InterPro" id="IPR013424">
    <property type="entry name" value="Ice-binding_C"/>
</dbReference>
<feature type="signal peptide" evidence="1">
    <location>
        <begin position="1"/>
        <end position="32"/>
    </location>
</feature>
<feature type="chain" id="PRO_5045175751" evidence="1">
    <location>
        <begin position="33"/>
        <end position="296"/>
    </location>
</feature>
<dbReference type="Proteomes" id="UP001293718">
    <property type="component" value="Unassembled WGS sequence"/>
</dbReference>
<protein>
    <submittedName>
        <fullName evidence="3">PEP-CTERM sorting domain-containing protein</fullName>
    </submittedName>
</protein>
<sequence>MTHTLSLLPRRACGAWATLAALALAAPLTAQAEVRGSVHLQNFGWSVVDLDPNDGVAASATFYPGSFESSVRAGVTLRGQDALGHPLPYSVNQSRTWAGNALFTNAGRSLSLAGTQAAAAMGGPVDGHRYGFRLDGLGSREAVQARDYSRFETASSLSSMVLLAPNTELVWTGRLSLSIEKTGAGAGMRHERGRAYLSMDMESEDPIFEASYHKLLDTFGRAPGRLSHEESLSFVFRNYSPYETPASFEMNLGTYGYSSANPVPEPGTVGLMLAGVGVVGFVARRRASPRPLGSAG</sequence>
<gene>
    <name evidence="3" type="ORF">SM757_11630</name>
</gene>